<proteinExistence type="predicted"/>
<accession>A0A380PB59</accession>
<dbReference type="AlphaFoldDB" id="A0A380PB59"/>
<dbReference type="Proteomes" id="UP000254150">
    <property type="component" value="Unassembled WGS sequence"/>
</dbReference>
<organism evidence="1 2">
    <name type="scientific">Streptomyces griseus</name>
    <dbReference type="NCBI Taxonomy" id="1911"/>
    <lineage>
        <taxon>Bacteria</taxon>
        <taxon>Bacillati</taxon>
        <taxon>Actinomycetota</taxon>
        <taxon>Actinomycetes</taxon>
        <taxon>Kitasatosporales</taxon>
        <taxon>Streptomycetaceae</taxon>
        <taxon>Streptomyces</taxon>
    </lineage>
</organism>
<gene>
    <name evidence="1" type="ORF">NCTC7807_04930</name>
</gene>
<evidence type="ECO:0000313" key="1">
    <source>
        <dbReference type="EMBL" id="SUP61772.1"/>
    </source>
</evidence>
<reference evidence="1 2" key="1">
    <citation type="submission" date="2018-06" db="EMBL/GenBank/DDBJ databases">
        <authorList>
            <consortium name="Pathogen Informatics"/>
            <person name="Doyle S."/>
        </authorList>
    </citation>
    <scope>NUCLEOTIDE SEQUENCE [LARGE SCALE GENOMIC DNA]</scope>
    <source>
        <strain evidence="1 2">NCTC7807</strain>
    </source>
</reference>
<name>A0A380PB59_STRGR</name>
<protein>
    <submittedName>
        <fullName evidence="1">Uncharacterized protein</fullName>
    </submittedName>
</protein>
<evidence type="ECO:0000313" key="2">
    <source>
        <dbReference type="Proteomes" id="UP000254150"/>
    </source>
</evidence>
<sequence length="34" mass="3123">MLTYLSAGNAAAAALAGLAGAGVSTTALHGLIGH</sequence>
<dbReference type="EMBL" id="UHID01000008">
    <property type="protein sequence ID" value="SUP61772.1"/>
    <property type="molecule type" value="Genomic_DNA"/>
</dbReference>